<dbReference type="GO" id="GO:0046576">
    <property type="term" value="F:rhamnogalacturonan alpha-L-rhamnopyranosyl-(1-&gt;4)-alpha-D-galactopyranosyluronide lyase activity"/>
    <property type="evidence" value="ECO:0007669"/>
    <property type="project" value="UniProtKB-ARBA"/>
</dbReference>
<dbReference type="SMART" id="SM00710">
    <property type="entry name" value="PbH1"/>
    <property type="match status" value="6"/>
</dbReference>
<dbReference type="PANTHER" id="PTHR31736">
    <property type="match status" value="1"/>
</dbReference>
<dbReference type="InterPro" id="IPR006626">
    <property type="entry name" value="PbH1"/>
</dbReference>
<evidence type="ECO:0000256" key="6">
    <source>
        <dbReference type="RuleBase" id="RU361169"/>
    </source>
</evidence>
<dbReference type="AlphaFoldDB" id="A0A078KYU5"/>
<keyword evidence="5 6" id="KW-0326">Glycosidase</keyword>
<evidence type="ECO:0000256" key="3">
    <source>
        <dbReference type="ARBA" id="ARBA00023157"/>
    </source>
</evidence>
<evidence type="ECO:0000313" key="9">
    <source>
        <dbReference type="Proteomes" id="UP000044071"/>
    </source>
</evidence>
<protein>
    <submittedName>
        <fullName evidence="8">Endo-polygalacturonase</fullName>
    </submittedName>
</protein>
<dbReference type="GO" id="GO:0005975">
    <property type="term" value="P:carbohydrate metabolic process"/>
    <property type="evidence" value="ECO:0007669"/>
    <property type="project" value="InterPro"/>
</dbReference>
<dbReference type="RefSeq" id="WP_081935143.1">
    <property type="nucleotide sequence ID" value="NZ_CCVW01000003.1"/>
</dbReference>
<dbReference type="PANTHER" id="PTHR31736:SF19">
    <property type="entry name" value="PECTIN LYASE SUPERFAMILY PROTEIN-RELATED"/>
    <property type="match status" value="1"/>
</dbReference>
<proteinExistence type="inferred from homology"/>
<reference evidence="8 9" key="1">
    <citation type="submission" date="2014-06" db="EMBL/GenBank/DDBJ databases">
        <authorList>
            <person name="Urmite Genomes Urmite Genomes"/>
        </authorList>
    </citation>
    <scope>NUCLEOTIDE SEQUENCE [LARGE SCALE GENOMIC DNA]</scope>
</reference>
<gene>
    <name evidence="8" type="primary">pehA</name>
    <name evidence="8" type="ORF">BN59_02545</name>
</gene>
<comment type="similarity">
    <text evidence="1 6">Belongs to the glycosyl hydrolase 28 family.</text>
</comment>
<keyword evidence="7" id="KW-0732">Signal</keyword>
<sequence length="388" mass="41242">MSLPKTSLAVFVLASLGFNSASADIATQCKAVKKGTKCVFSGTGSNLTSLLNQALKNYPNNLTMVINNSNTLSPITISNANNITINLAANVTLTAPQRTDSSWKNQDALITVENSNNFVLKGKNATTSIIDGQGSTWWNKVSTRPVLLEIDGTSGITIKSIQLLNSPKYNVHLVSSNTININNIAVNAPADSPNTDGINSHNITNMTIDAIVVNNGDDGIAVNSDNGPSSDIQISNVTLINGHGLSIGSQVYNPVFNMTVNNVTMQNAQYGLRIKTRCPGEDPTKCPQTKSGSVSNLSYENVTMTGVHYPIYFDLNYGSDKYSYVNLSNITYNNVVATKSVHPASLICSANNGCTNLVFGSVNIDTNGSCQGINGGSYNKVVPCSFNH</sequence>
<dbReference type="InterPro" id="IPR012334">
    <property type="entry name" value="Pectin_lyas_fold"/>
</dbReference>
<evidence type="ECO:0000256" key="1">
    <source>
        <dbReference type="ARBA" id="ARBA00008834"/>
    </source>
</evidence>
<evidence type="ECO:0000256" key="7">
    <source>
        <dbReference type="SAM" id="SignalP"/>
    </source>
</evidence>
<keyword evidence="4" id="KW-0325">Glycoprotein</keyword>
<evidence type="ECO:0000256" key="2">
    <source>
        <dbReference type="ARBA" id="ARBA00022801"/>
    </source>
</evidence>
<dbReference type="EMBL" id="CCSB01000003">
    <property type="protein sequence ID" value="CDZ78237.1"/>
    <property type="molecule type" value="Genomic_DNA"/>
</dbReference>
<feature type="signal peptide" evidence="7">
    <location>
        <begin position="1"/>
        <end position="23"/>
    </location>
</feature>
<evidence type="ECO:0000256" key="5">
    <source>
        <dbReference type="ARBA" id="ARBA00023295"/>
    </source>
</evidence>
<dbReference type="SUPFAM" id="SSF51126">
    <property type="entry name" value="Pectin lyase-like"/>
    <property type="match status" value="1"/>
</dbReference>
<dbReference type="eggNOG" id="COG5434">
    <property type="taxonomic scope" value="Bacteria"/>
</dbReference>
<dbReference type="OrthoDB" id="9795222at2"/>
<dbReference type="InterPro" id="IPR011050">
    <property type="entry name" value="Pectin_lyase_fold/virulence"/>
</dbReference>
<dbReference type="Pfam" id="PF00295">
    <property type="entry name" value="Glyco_hydro_28"/>
    <property type="match status" value="1"/>
</dbReference>
<keyword evidence="3" id="KW-1015">Disulfide bond</keyword>
<dbReference type="InterPro" id="IPR000743">
    <property type="entry name" value="Glyco_hydro_28"/>
</dbReference>
<organism evidence="8 9">
    <name type="scientific">Legionella massiliensis</name>
    <dbReference type="NCBI Taxonomy" id="1034943"/>
    <lineage>
        <taxon>Bacteria</taxon>
        <taxon>Pseudomonadati</taxon>
        <taxon>Pseudomonadota</taxon>
        <taxon>Gammaproteobacteria</taxon>
        <taxon>Legionellales</taxon>
        <taxon>Legionellaceae</taxon>
        <taxon>Legionella</taxon>
    </lineage>
</organism>
<dbReference type="GO" id="GO:0004650">
    <property type="term" value="F:polygalacturonase activity"/>
    <property type="evidence" value="ECO:0007669"/>
    <property type="project" value="InterPro"/>
</dbReference>
<name>A0A078KYU5_9GAMM</name>
<evidence type="ECO:0000256" key="4">
    <source>
        <dbReference type="ARBA" id="ARBA00023180"/>
    </source>
</evidence>
<keyword evidence="9" id="KW-1185">Reference proteome</keyword>
<keyword evidence="2 6" id="KW-0378">Hydrolase</keyword>
<dbReference type="STRING" id="1034943.BN59_02545"/>
<feature type="chain" id="PRO_5009744109" evidence="7">
    <location>
        <begin position="24"/>
        <end position="388"/>
    </location>
</feature>
<dbReference type="Gene3D" id="2.160.20.10">
    <property type="entry name" value="Single-stranded right-handed beta-helix, Pectin lyase-like"/>
    <property type="match status" value="1"/>
</dbReference>
<dbReference type="Proteomes" id="UP000044071">
    <property type="component" value="Unassembled WGS sequence"/>
</dbReference>
<accession>A0A078KYU5</accession>
<evidence type="ECO:0000313" key="8">
    <source>
        <dbReference type="EMBL" id="CDZ78237.1"/>
    </source>
</evidence>